<dbReference type="SUPFAM" id="SSF56322">
    <property type="entry name" value="ADC synthase"/>
    <property type="match status" value="1"/>
</dbReference>
<dbReference type="PANTHER" id="PTHR11236">
    <property type="entry name" value="AMINOBENZOATE/ANTHRANILATE SYNTHASE"/>
    <property type="match status" value="1"/>
</dbReference>
<dbReference type="Proteomes" id="UP000194266">
    <property type="component" value="Unassembled WGS sequence"/>
</dbReference>
<keyword evidence="8" id="KW-1185">Reference proteome</keyword>
<dbReference type="NCBIfam" id="TIGR03494">
    <property type="entry name" value="salicyl_syn"/>
    <property type="match status" value="1"/>
</dbReference>
<comment type="caution">
    <text evidence="7">The sequence shown here is derived from an EMBL/GenBank/DDBJ whole genome shotgun (WGS) entry which is preliminary data.</text>
</comment>
<comment type="cofactor">
    <cofactor evidence="1">
        <name>Mg(2+)</name>
        <dbReference type="ChEBI" id="CHEBI:18420"/>
    </cofactor>
</comment>
<dbReference type="InterPro" id="IPR015890">
    <property type="entry name" value="Chorismate_C"/>
</dbReference>
<organism evidence="7 8">
    <name type="scientific">Streptomyces pharetrae CZA14</name>
    <dbReference type="NCBI Taxonomy" id="1144883"/>
    <lineage>
        <taxon>Bacteria</taxon>
        <taxon>Bacillati</taxon>
        <taxon>Actinomycetota</taxon>
        <taxon>Actinomycetes</taxon>
        <taxon>Kitasatosporales</taxon>
        <taxon>Streptomycetaceae</taxon>
        <taxon>Streptomyces</taxon>
    </lineage>
</organism>
<dbReference type="InterPro" id="IPR005801">
    <property type="entry name" value="ADC_synthase"/>
</dbReference>
<dbReference type="PRINTS" id="PR00095">
    <property type="entry name" value="ANTSNTHASEI"/>
</dbReference>
<evidence type="ECO:0000256" key="2">
    <source>
        <dbReference type="ARBA" id="ARBA00022723"/>
    </source>
</evidence>
<protein>
    <submittedName>
        <fullName evidence="7">Salicylate synthase</fullName>
    </submittedName>
</protein>
<keyword evidence="3" id="KW-0460">Magnesium</keyword>
<accession>A0ABX3YLK3</accession>
<evidence type="ECO:0000256" key="3">
    <source>
        <dbReference type="ARBA" id="ARBA00022842"/>
    </source>
</evidence>
<feature type="compositionally biased region" description="Basic and acidic residues" evidence="5">
    <location>
        <begin position="419"/>
        <end position="429"/>
    </location>
</feature>
<feature type="domain" description="Chorismate-utilising enzyme C-terminal" evidence="6">
    <location>
        <begin position="176"/>
        <end position="428"/>
    </location>
</feature>
<gene>
    <name evidence="7" type="ORF">OQI_09270</name>
</gene>
<dbReference type="PANTHER" id="PTHR11236:SF48">
    <property type="entry name" value="ISOCHORISMATE SYNTHASE MENF"/>
    <property type="match status" value="1"/>
</dbReference>
<reference evidence="7 8" key="1">
    <citation type="submission" date="2016-12" db="EMBL/GenBank/DDBJ databases">
        <title>Genome Mining:The Detection of Biosynthetic Gene Clusters to Aid in the Expression of Curamycin A produced by Streptomyces sp. strain CZA14.</title>
        <authorList>
            <person name="Durrell K.A."/>
            <person name="Kirby B.M."/>
            <person name="Khan W."/>
            <person name="Mthethwa T."/>
            <person name="Le Roes-Hill M."/>
        </authorList>
    </citation>
    <scope>NUCLEOTIDE SEQUENCE [LARGE SCALE GENOMIC DNA]</scope>
    <source>
        <strain evidence="7 8">CZA14</strain>
    </source>
</reference>
<feature type="region of interest" description="Disordered" evidence="5">
    <location>
        <begin position="419"/>
        <end position="461"/>
    </location>
</feature>
<proteinExistence type="predicted"/>
<keyword evidence="2" id="KW-0479">Metal-binding</keyword>
<evidence type="ECO:0000313" key="7">
    <source>
        <dbReference type="EMBL" id="OSZ60737.1"/>
    </source>
</evidence>
<sequence length="461" mass="49340">MGVKVHYRTATVETGREPLDIATGLASSGIWDTFVVYEDPDGWSIAGGIAAEVLLTPRCIRTTRDGVVTEDRWNGNPLDRIQEFLEGLSIADWSAYGWCAFELAPLLAGMAAPRDGVLAHLVVPETEVRLSGGRAVIRSLRGAALATAEEAVTHAAAPAGGTGRPVRVDLEADAGDYLHHVASLVRDIRAGLLQKAVISRVVPVPEEIDFPASFAAGRRANSPTRSFLLSMGGLRAFGFSPETVVEVDPERRVASQPLAGTRALTGDTELDRKLREDLLADPKELHEHAISVKVAVDELAGPCEPETVAVTEFMTVKERGTVQHLASKVVGRMPEGAGPWQAFAAVFPAVTASGVPKPAAYEAISRYESQARGPYAGAVMKVTQDGTMDAALVLRSAYARNGRTWLRAGAGVVEQSRAERELEETREKLMSVSRSLVGRADRTAEPADDTGAAEGRPRPRR</sequence>
<dbReference type="EMBL" id="MRYD01000033">
    <property type="protein sequence ID" value="OSZ60737.1"/>
    <property type="molecule type" value="Genomic_DNA"/>
</dbReference>
<dbReference type="Gene3D" id="3.60.120.10">
    <property type="entry name" value="Anthranilate synthase"/>
    <property type="match status" value="1"/>
</dbReference>
<dbReference type="InterPro" id="IPR019996">
    <property type="entry name" value="Salicylate_synthase"/>
</dbReference>
<evidence type="ECO:0000256" key="4">
    <source>
        <dbReference type="ARBA" id="ARBA00023239"/>
    </source>
</evidence>
<evidence type="ECO:0000256" key="1">
    <source>
        <dbReference type="ARBA" id="ARBA00001946"/>
    </source>
</evidence>
<dbReference type="Pfam" id="PF00425">
    <property type="entry name" value="Chorismate_bind"/>
    <property type="match status" value="1"/>
</dbReference>
<evidence type="ECO:0000259" key="6">
    <source>
        <dbReference type="Pfam" id="PF00425"/>
    </source>
</evidence>
<name>A0ABX3YLK3_9ACTN</name>
<keyword evidence="4" id="KW-0456">Lyase</keyword>
<evidence type="ECO:0000313" key="8">
    <source>
        <dbReference type="Proteomes" id="UP000194266"/>
    </source>
</evidence>
<evidence type="ECO:0000256" key="5">
    <source>
        <dbReference type="SAM" id="MobiDB-lite"/>
    </source>
</evidence>
<dbReference type="InterPro" id="IPR019999">
    <property type="entry name" value="Anth_synth_I-like"/>
</dbReference>